<dbReference type="AlphaFoldDB" id="A0A941AJ60"/>
<reference evidence="1" key="1">
    <citation type="submission" date="2021-02" db="EMBL/GenBank/DDBJ databases">
        <title>Draft genome sequence of Microbispora sp. RL4-1S isolated from rice leaves in Thailand.</title>
        <authorList>
            <person name="Muangham S."/>
            <person name="Duangmal K."/>
        </authorList>
    </citation>
    <scope>NUCLEOTIDE SEQUENCE</scope>
    <source>
        <strain evidence="1">RL4-1S</strain>
    </source>
</reference>
<evidence type="ECO:0000313" key="1">
    <source>
        <dbReference type="EMBL" id="MBP2704622.1"/>
    </source>
</evidence>
<accession>A0A941AJ60</accession>
<proteinExistence type="predicted"/>
<dbReference type="Proteomes" id="UP000674234">
    <property type="component" value="Unassembled WGS sequence"/>
</dbReference>
<dbReference type="RefSeq" id="WP_210155910.1">
    <property type="nucleotide sequence ID" value="NZ_JAFCNB010000005.1"/>
</dbReference>
<evidence type="ECO:0000313" key="2">
    <source>
        <dbReference type="Proteomes" id="UP000674234"/>
    </source>
</evidence>
<organism evidence="1 2">
    <name type="scientific">Microbispora oryzae</name>
    <dbReference type="NCBI Taxonomy" id="2806554"/>
    <lineage>
        <taxon>Bacteria</taxon>
        <taxon>Bacillati</taxon>
        <taxon>Actinomycetota</taxon>
        <taxon>Actinomycetes</taxon>
        <taxon>Streptosporangiales</taxon>
        <taxon>Streptosporangiaceae</taxon>
        <taxon>Microbispora</taxon>
    </lineage>
</organism>
<comment type="caution">
    <text evidence="1">The sequence shown here is derived from an EMBL/GenBank/DDBJ whole genome shotgun (WGS) entry which is preliminary data.</text>
</comment>
<keyword evidence="2" id="KW-1185">Reference proteome</keyword>
<protein>
    <submittedName>
        <fullName evidence="1">Uncharacterized protein</fullName>
    </submittedName>
</protein>
<gene>
    <name evidence="1" type="ORF">JOL79_12440</name>
</gene>
<sequence>MGVVTAVQGKKIVKWGAIVMVGYYLLARPTDAAHTVHGAFDGMVSAANSMAQFFATLT</sequence>
<name>A0A941AJ60_9ACTN</name>
<dbReference type="EMBL" id="JAFCNB010000005">
    <property type="protein sequence ID" value="MBP2704622.1"/>
    <property type="molecule type" value="Genomic_DNA"/>
</dbReference>